<dbReference type="Pfam" id="PF00158">
    <property type="entry name" value="Sigma54_activat"/>
    <property type="match status" value="1"/>
</dbReference>
<dbReference type="InterPro" id="IPR009057">
    <property type="entry name" value="Homeodomain-like_sf"/>
</dbReference>
<dbReference type="AlphaFoldDB" id="A0A194AGD6"/>
<dbReference type="InterPro" id="IPR002197">
    <property type="entry name" value="HTH_Fis"/>
</dbReference>
<keyword evidence="2" id="KW-0067">ATP-binding</keyword>
<gene>
    <name evidence="7" type="ORF">DPF_1857</name>
</gene>
<evidence type="ECO:0000259" key="5">
    <source>
        <dbReference type="PROSITE" id="PS50045"/>
    </source>
</evidence>
<dbReference type="InterPro" id="IPR002078">
    <property type="entry name" value="Sigma_54_int"/>
</dbReference>
<dbReference type="SUPFAM" id="SSF46689">
    <property type="entry name" value="Homeodomain-like"/>
    <property type="match status" value="1"/>
</dbReference>
<dbReference type="Pfam" id="PF25601">
    <property type="entry name" value="AAA_lid_14"/>
    <property type="match status" value="1"/>
</dbReference>
<dbReference type="PROSITE" id="PS00675">
    <property type="entry name" value="SIGMA54_INTERACT_1"/>
    <property type="match status" value="1"/>
</dbReference>
<dbReference type="SMART" id="SM00091">
    <property type="entry name" value="PAS"/>
    <property type="match status" value="1"/>
</dbReference>
<protein>
    <submittedName>
        <fullName evidence="7">Sigma-54-dependent Fis family transcriptional regulator</fullName>
    </submittedName>
</protein>
<dbReference type="SMART" id="SM00382">
    <property type="entry name" value="AAA"/>
    <property type="match status" value="1"/>
</dbReference>
<dbReference type="Gene3D" id="3.30.450.20">
    <property type="entry name" value="PAS domain"/>
    <property type="match status" value="1"/>
</dbReference>
<reference evidence="8" key="1">
    <citation type="submission" date="2016-06" db="EMBL/GenBank/DDBJ databases">
        <title>Draft genome sequence of Desulfoplanes formicivorans strain Pf12B.</title>
        <authorList>
            <person name="Watanabe M."/>
            <person name="Kojima H."/>
            <person name="Fukui M."/>
        </authorList>
    </citation>
    <scope>NUCLEOTIDE SEQUENCE [LARGE SCALE GENOMIC DNA]</scope>
    <source>
        <strain evidence="8">Pf12B</strain>
    </source>
</reference>
<keyword evidence="4" id="KW-0804">Transcription</keyword>
<evidence type="ECO:0000256" key="4">
    <source>
        <dbReference type="ARBA" id="ARBA00023163"/>
    </source>
</evidence>
<evidence type="ECO:0000313" key="8">
    <source>
        <dbReference type="Proteomes" id="UP000095200"/>
    </source>
</evidence>
<dbReference type="SUPFAM" id="SSF52540">
    <property type="entry name" value="P-loop containing nucleoside triphosphate hydrolases"/>
    <property type="match status" value="1"/>
</dbReference>
<evidence type="ECO:0000256" key="3">
    <source>
        <dbReference type="ARBA" id="ARBA00023015"/>
    </source>
</evidence>
<evidence type="ECO:0000259" key="6">
    <source>
        <dbReference type="PROSITE" id="PS50112"/>
    </source>
</evidence>
<dbReference type="PROSITE" id="PS00688">
    <property type="entry name" value="SIGMA54_INTERACT_3"/>
    <property type="match status" value="1"/>
</dbReference>
<sequence length="464" mass="52171">MTFFPVELSRIFASPRHLAVLFDPLPVGVAVISPDLQILFMNTAMEGLTGFNRSAIQGKPCYHVCRGNLCMEQCPVKNHEVGTESICLDGNILDKNRQKIPTRHTLATIRDKAGTLLGYMDAVEDLRPARHVEETKIESSGYKQIIGQCPSMDKVFQILPVIAQTDSSVLVTGETGTGKDLVAEAIHQHSARAKGPFIKVNCGALPENLLESELFGHRKGAFTGAVENKPGWFKLAHNGTLFLTEVGDLPMALQVKLLTFLDDKVIYPLGSTRGRKVNVRVIAATHRDLEAMVRDHRFRQDLLFRLNVIRVEMPPLRDRGEDLTLLINHFVRQMAEQLKKNIIGFDAEAMRRLASYSFPGNVRELRNIIEYAVTVCQGQELGMRHLPAYVRDLETEHSSPQPVESPLSQSHFQSVYAVENWEVMERQMIMDALVRAGGRKSRAADMLGWGRSTLWRKMKKHQLD</sequence>
<dbReference type="InterPro" id="IPR025662">
    <property type="entry name" value="Sigma_54_int_dom_ATP-bd_1"/>
</dbReference>
<evidence type="ECO:0000256" key="2">
    <source>
        <dbReference type="ARBA" id="ARBA00022840"/>
    </source>
</evidence>
<dbReference type="Pfam" id="PF00989">
    <property type="entry name" value="PAS"/>
    <property type="match status" value="1"/>
</dbReference>
<dbReference type="GO" id="GO:0006355">
    <property type="term" value="P:regulation of DNA-templated transcription"/>
    <property type="evidence" value="ECO:0007669"/>
    <property type="project" value="InterPro"/>
</dbReference>
<dbReference type="GO" id="GO:0005524">
    <property type="term" value="F:ATP binding"/>
    <property type="evidence" value="ECO:0007669"/>
    <property type="project" value="UniProtKB-KW"/>
</dbReference>
<dbReference type="InterPro" id="IPR027417">
    <property type="entry name" value="P-loop_NTPase"/>
</dbReference>
<keyword evidence="1" id="KW-0547">Nucleotide-binding</keyword>
<evidence type="ECO:0000256" key="1">
    <source>
        <dbReference type="ARBA" id="ARBA00022741"/>
    </source>
</evidence>
<dbReference type="PROSITE" id="PS50112">
    <property type="entry name" value="PAS"/>
    <property type="match status" value="1"/>
</dbReference>
<name>A0A194AGD6_9BACT</name>
<proteinExistence type="predicted"/>
<dbReference type="Pfam" id="PF02954">
    <property type="entry name" value="HTH_8"/>
    <property type="match status" value="1"/>
</dbReference>
<feature type="domain" description="Sigma-54 factor interaction" evidence="5">
    <location>
        <begin position="145"/>
        <end position="374"/>
    </location>
</feature>
<dbReference type="OrthoDB" id="9763792at2"/>
<dbReference type="CDD" id="cd00130">
    <property type="entry name" value="PAS"/>
    <property type="match status" value="1"/>
</dbReference>
<keyword evidence="3" id="KW-0805">Transcription regulation</keyword>
<evidence type="ECO:0000313" key="7">
    <source>
        <dbReference type="EMBL" id="GAU09137.1"/>
    </source>
</evidence>
<dbReference type="Gene3D" id="3.40.50.300">
    <property type="entry name" value="P-loop containing nucleotide triphosphate hydrolases"/>
    <property type="match status" value="1"/>
</dbReference>
<dbReference type="STRING" id="1592317.DPF_1857"/>
<dbReference type="InterPro" id="IPR013767">
    <property type="entry name" value="PAS_fold"/>
</dbReference>
<dbReference type="Gene3D" id="1.10.8.60">
    <property type="match status" value="1"/>
</dbReference>
<dbReference type="GO" id="GO:0043565">
    <property type="term" value="F:sequence-specific DNA binding"/>
    <property type="evidence" value="ECO:0007669"/>
    <property type="project" value="InterPro"/>
</dbReference>
<dbReference type="RefSeq" id="WP_069859382.1">
    <property type="nucleotide sequence ID" value="NZ_BDFE01000017.1"/>
</dbReference>
<dbReference type="InterPro" id="IPR000014">
    <property type="entry name" value="PAS"/>
</dbReference>
<keyword evidence="8" id="KW-1185">Reference proteome</keyword>
<dbReference type="PRINTS" id="PR01590">
    <property type="entry name" value="HTHFIS"/>
</dbReference>
<dbReference type="PANTHER" id="PTHR32071:SF81">
    <property type="entry name" value="PROPIONATE CATABOLISM OPERON REGULATORY PROTEIN"/>
    <property type="match status" value="1"/>
</dbReference>
<dbReference type="EMBL" id="BDFE01000017">
    <property type="protein sequence ID" value="GAU09137.1"/>
    <property type="molecule type" value="Genomic_DNA"/>
</dbReference>
<dbReference type="Proteomes" id="UP000095200">
    <property type="component" value="Unassembled WGS sequence"/>
</dbReference>
<dbReference type="InterPro" id="IPR025944">
    <property type="entry name" value="Sigma_54_int_dom_CS"/>
</dbReference>
<feature type="domain" description="PAS" evidence="6">
    <location>
        <begin position="14"/>
        <end position="59"/>
    </location>
</feature>
<dbReference type="InterPro" id="IPR003593">
    <property type="entry name" value="AAA+_ATPase"/>
</dbReference>
<dbReference type="Gene3D" id="1.10.10.60">
    <property type="entry name" value="Homeodomain-like"/>
    <property type="match status" value="1"/>
</dbReference>
<dbReference type="PROSITE" id="PS50045">
    <property type="entry name" value="SIGMA54_INTERACT_4"/>
    <property type="match status" value="1"/>
</dbReference>
<accession>A0A194AGD6</accession>
<organism evidence="7 8">
    <name type="scientific">Desulfoplanes formicivorans</name>
    <dbReference type="NCBI Taxonomy" id="1592317"/>
    <lineage>
        <taxon>Bacteria</taxon>
        <taxon>Pseudomonadati</taxon>
        <taxon>Thermodesulfobacteriota</taxon>
        <taxon>Desulfovibrionia</taxon>
        <taxon>Desulfovibrionales</taxon>
        <taxon>Desulfoplanaceae</taxon>
        <taxon>Desulfoplanes</taxon>
    </lineage>
</organism>
<dbReference type="PANTHER" id="PTHR32071">
    <property type="entry name" value="TRANSCRIPTIONAL REGULATORY PROTEIN"/>
    <property type="match status" value="1"/>
</dbReference>
<dbReference type="FunFam" id="3.40.50.300:FF:000006">
    <property type="entry name" value="DNA-binding transcriptional regulator NtrC"/>
    <property type="match status" value="1"/>
</dbReference>
<dbReference type="InterPro" id="IPR035965">
    <property type="entry name" value="PAS-like_dom_sf"/>
</dbReference>
<dbReference type="CDD" id="cd00009">
    <property type="entry name" value="AAA"/>
    <property type="match status" value="1"/>
</dbReference>
<dbReference type="InterPro" id="IPR058031">
    <property type="entry name" value="AAA_lid_NorR"/>
</dbReference>
<dbReference type="SUPFAM" id="SSF55785">
    <property type="entry name" value="PYP-like sensor domain (PAS domain)"/>
    <property type="match status" value="1"/>
</dbReference>
<comment type="caution">
    <text evidence="7">The sequence shown here is derived from an EMBL/GenBank/DDBJ whole genome shotgun (WGS) entry which is preliminary data.</text>
</comment>